<dbReference type="Proteomes" id="UP000271098">
    <property type="component" value="Unassembled WGS sequence"/>
</dbReference>
<reference evidence="2 3" key="2">
    <citation type="submission" date="2018-11" db="EMBL/GenBank/DDBJ databases">
        <authorList>
            <consortium name="Pathogen Informatics"/>
        </authorList>
    </citation>
    <scope>NUCLEOTIDE SEQUENCE [LARGE SCALE GENOMIC DNA]</scope>
</reference>
<reference evidence="4" key="1">
    <citation type="submission" date="2016-06" db="UniProtKB">
        <authorList>
            <consortium name="WormBaseParasite"/>
        </authorList>
    </citation>
    <scope>IDENTIFICATION</scope>
</reference>
<evidence type="ECO:0000313" key="2">
    <source>
        <dbReference type="EMBL" id="VDN45972.1"/>
    </source>
</evidence>
<name>A0A183F097_9BILA</name>
<feature type="compositionally biased region" description="Gly residues" evidence="1">
    <location>
        <begin position="34"/>
        <end position="45"/>
    </location>
</feature>
<dbReference type="WBParaSite" id="GPUH_0002666801-mRNA-1">
    <property type="protein sequence ID" value="GPUH_0002666801-mRNA-1"/>
    <property type="gene ID" value="GPUH_0002666801"/>
</dbReference>
<proteinExistence type="predicted"/>
<feature type="region of interest" description="Disordered" evidence="1">
    <location>
        <begin position="27"/>
        <end position="67"/>
    </location>
</feature>
<sequence length="67" mass="6756">MAVPKPYCMNGMDSNKCTMLTTDNGVFRGDRGGQGDSGRGGGGISGDAPPAATVPSFIGFRTGSSLK</sequence>
<evidence type="ECO:0000313" key="4">
    <source>
        <dbReference type="WBParaSite" id="GPUH_0002666801-mRNA-1"/>
    </source>
</evidence>
<evidence type="ECO:0000313" key="3">
    <source>
        <dbReference type="Proteomes" id="UP000271098"/>
    </source>
</evidence>
<dbReference type="EMBL" id="UYRT01112547">
    <property type="protein sequence ID" value="VDN45972.1"/>
    <property type="molecule type" value="Genomic_DNA"/>
</dbReference>
<evidence type="ECO:0000256" key="1">
    <source>
        <dbReference type="SAM" id="MobiDB-lite"/>
    </source>
</evidence>
<organism evidence="4">
    <name type="scientific">Gongylonema pulchrum</name>
    <dbReference type="NCBI Taxonomy" id="637853"/>
    <lineage>
        <taxon>Eukaryota</taxon>
        <taxon>Metazoa</taxon>
        <taxon>Ecdysozoa</taxon>
        <taxon>Nematoda</taxon>
        <taxon>Chromadorea</taxon>
        <taxon>Rhabditida</taxon>
        <taxon>Spirurina</taxon>
        <taxon>Spiruromorpha</taxon>
        <taxon>Spiruroidea</taxon>
        <taxon>Gongylonematidae</taxon>
        <taxon>Gongylonema</taxon>
    </lineage>
</organism>
<gene>
    <name evidence="2" type="ORF">GPUH_LOCUS26638</name>
</gene>
<accession>A0A183F097</accession>
<dbReference type="AlphaFoldDB" id="A0A183F097"/>
<keyword evidence="3" id="KW-1185">Reference proteome</keyword>
<protein>
    <submittedName>
        <fullName evidence="2 4">Uncharacterized protein</fullName>
    </submittedName>
</protein>